<dbReference type="SMART" id="SM00977">
    <property type="entry name" value="TilS_C"/>
    <property type="match status" value="1"/>
</dbReference>
<evidence type="ECO:0000256" key="5">
    <source>
        <dbReference type="ARBA" id="ARBA00022741"/>
    </source>
</evidence>
<sequence length="464" mass="53784">MDQTVHSFIRRHQLIHPHQTILVAVSGGPDSIALLHFLSSLRDSWHLRIVAVSVDHRLRGEESAEDISYVKQMCEEWQVEFVGTSVDVQSYRKQTGMGTQEAARHLRYEFFKKVMNEEQADGLATGHHGDDQAETMIMQMTRGARPEALQGIPVQRPFGKGKIIRPFLCLSKDQIGQYITKHHIEPRIDASNEDTDYTRNAFRKHVLPFLKEQNPKLNIHMQAMSERMREDQTYIKEQAEKVLEKVQFSSNMDKFVQFSIEDFKTFPLALQRSAFHLILNYLYVNKTEDISYLHEEMFLSLLYDHKPNAEIDLPRGLKAVRAYEDVTISFKEKEEKEAYHLLLPLGGKVELPDGSQVIAERLDRWSEEGKHVFICDSHHVTLPLIVRSRRNGDRMRLRGMNGSKKVKDIFIDQKIPAEFRDTWPLVTDRKGEILWLVGLKKGGECTRNSSGTWLRIKYENNAET</sequence>
<dbReference type="SUPFAM" id="SSF52402">
    <property type="entry name" value="Adenine nucleotide alpha hydrolases-like"/>
    <property type="match status" value="1"/>
</dbReference>
<dbReference type="SUPFAM" id="SSF56037">
    <property type="entry name" value="PheT/TilS domain"/>
    <property type="match status" value="1"/>
</dbReference>
<dbReference type="GO" id="GO:0005524">
    <property type="term" value="F:ATP binding"/>
    <property type="evidence" value="ECO:0007669"/>
    <property type="project" value="UniProtKB-UniRule"/>
</dbReference>
<accession>A0A1W5ZQ72</accession>
<evidence type="ECO:0000256" key="2">
    <source>
        <dbReference type="ARBA" id="ARBA00022490"/>
    </source>
</evidence>
<dbReference type="Gene3D" id="3.40.50.620">
    <property type="entry name" value="HUPs"/>
    <property type="match status" value="1"/>
</dbReference>
<dbReference type="RefSeq" id="WP_085026974.1">
    <property type="nucleotide sequence ID" value="NZ_CP020772.1"/>
</dbReference>
<dbReference type="GO" id="GO:0032267">
    <property type="term" value="F:tRNA(Ile)-lysidine synthase activity"/>
    <property type="evidence" value="ECO:0007669"/>
    <property type="project" value="UniProtKB-EC"/>
</dbReference>
<protein>
    <recommendedName>
        <fullName evidence="8">tRNA(Ile)-lysidine synthase</fullName>
        <ecNumber evidence="8">6.3.4.19</ecNumber>
    </recommendedName>
    <alternativeName>
        <fullName evidence="8">tRNA(Ile)-2-lysyl-cytidine synthase</fullName>
    </alternativeName>
    <alternativeName>
        <fullName evidence="8">tRNA(Ile)-lysidine synthetase</fullName>
    </alternativeName>
</protein>
<dbReference type="Proteomes" id="UP000192527">
    <property type="component" value="Chromosome"/>
</dbReference>
<keyword evidence="5 8" id="KW-0547">Nucleotide-binding</keyword>
<comment type="function">
    <text evidence="8">Ligates lysine onto the cytidine present at position 34 of the AUA codon-specific tRNA(Ile) that contains the anticodon CAU, in an ATP-dependent manner. Cytidine is converted to lysidine, thus changing the amino acid specificity of the tRNA from methionine to isoleucine.</text>
</comment>
<dbReference type="GO" id="GO:0006400">
    <property type="term" value="P:tRNA modification"/>
    <property type="evidence" value="ECO:0007669"/>
    <property type="project" value="UniProtKB-UniRule"/>
</dbReference>
<dbReference type="PANTHER" id="PTHR43033:SF1">
    <property type="entry name" value="TRNA(ILE)-LYSIDINE SYNTHASE-RELATED"/>
    <property type="match status" value="1"/>
</dbReference>
<dbReference type="InterPro" id="IPR012796">
    <property type="entry name" value="Lysidine-tRNA-synth_C"/>
</dbReference>
<name>A0A1W5ZQ72_9BACI</name>
<keyword evidence="2 8" id="KW-0963">Cytoplasm</keyword>
<comment type="similarity">
    <text evidence="8">Belongs to the tRNA(Ile)-lysidine synthase family.</text>
</comment>
<dbReference type="InterPro" id="IPR014729">
    <property type="entry name" value="Rossmann-like_a/b/a_fold"/>
</dbReference>
<dbReference type="NCBIfam" id="TIGR02432">
    <property type="entry name" value="lysidine_TilS_N"/>
    <property type="match status" value="1"/>
</dbReference>
<dbReference type="HAMAP" id="MF_01161">
    <property type="entry name" value="tRNA_Ile_lys_synt"/>
    <property type="match status" value="1"/>
</dbReference>
<feature type="domain" description="Lysidine-tRNA(Ile) synthetase C-terminal" evidence="9">
    <location>
        <begin position="384"/>
        <end position="456"/>
    </location>
</feature>
<dbReference type="GO" id="GO:0005737">
    <property type="term" value="C:cytoplasm"/>
    <property type="evidence" value="ECO:0007669"/>
    <property type="project" value="UniProtKB-SubCell"/>
</dbReference>
<gene>
    <name evidence="8" type="primary">tilS</name>
    <name evidence="10" type="ORF">HM131_00715</name>
</gene>
<evidence type="ECO:0000313" key="10">
    <source>
        <dbReference type="EMBL" id="ARI75440.1"/>
    </source>
</evidence>
<keyword evidence="11" id="KW-1185">Reference proteome</keyword>
<evidence type="ECO:0000259" key="9">
    <source>
        <dbReference type="SMART" id="SM00977"/>
    </source>
</evidence>
<dbReference type="Pfam" id="PF11734">
    <property type="entry name" value="TilS_C"/>
    <property type="match status" value="1"/>
</dbReference>
<dbReference type="Pfam" id="PF09179">
    <property type="entry name" value="TilS"/>
    <property type="match status" value="1"/>
</dbReference>
<dbReference type="InterPro" id="IPR012795">
    <property type="entry name" value="tRNA_Ile_lys_synt_N"/>
</dbReference>
<comment type="catalytic activity">
    <reaction evidence="7 8">
        <text>cytidine(34) in tRNA(Ile2) + L-lysine + ATP = lysidine(34) in tRNA(Ile2) + AMP + diphosphate + H(+)</text>
        <dbReference type="Rhea" id="RHEA:43744"/>
        <dbReference type="Rhea" id="RHEA-COMP:10625"/>
        <dbReference type="Rhea" id="RHEA-COMP:10670"/>
        <dbReference type="ChEBI" id="CHEBI:15378"/>
        <dbReference type="ChEBI" id="CHEBI:30616"/>
        <dbReference type="ChEBI" id="CHEBI:32551"/>
        <dbReference type="ChEBI" id="CHEBI:33019"/>
        <dbReference type="ChEBI" id="CHEBI:82748"/>
        <dbReference type="ChEBI" id="CHEBI:83665"/>
        <dbReference type="ChEBI" id="CHEBI:456215"/>
        <dbReference type="EC" id="6.3.4.19"/>
    </reaction>
</comment>
<evidence type="ECO:0000256" key="4">
    <source>
        <dbReference type="ARBA" id="ARBA00022694"/>
    </source>
</evidence>
<evidence type="ECO:0000256" key="7">
    <source>
        <dbReference type="ARBA" id="ARBA00048539"/>
    </source>
</evidence>
<organism evidence="10 11">
    <name type="scientific">Halobacillus mangrovi</name>
    <dbReference type="NCBI Taxonomy" id="402384"/>
    <lineage>
        <taxon>Bacteria</taxon>
        <taxon>Bacillati</taxon>
        <taxon>Bacillota</taxon>
        <taxon>Bacilli</taxon>
        <taxon>Bacillales</taxon>
        <taxon>Bacillaceae</taxon>
        <taxon>Halobacillus</taxon>
    </lineage>
</organism>
<keyword evidence="3 8" id="KW-0436">Ligase</keyword>
<reference evidence="10 11" key="1">
    <citation type="submission" date="2017-04" db="EMBL/GenBank/DDBJ databases">
        <title>The whole genome sequencing and assembly of Halobacillus mangrovi strain.</title>
        <authorList>
            <person name="Lee S.-J."/>
            <person name="Park M.-K."/>
            <person name="Kim J.-Y."/>
            <person name="Lee Y.-J."/>
            <person name="Yi H."/>
            <person name="Bahn Y.-S."/>
            <person name="Kim J.F."/>
            <person name="Lee D.-W."/>
        </authorList>
    </citation>
    <scope>NUCLEOTIDE SEQUENCE [LARGE SCALE GENOMIC DNA]</scope>
    <source>
        <strain evidence="10 11">KTB 131</strain>
    </source>
</reference>
<dbReference type="Gene3D" id="3.30.465.60">
    <property type="match status" value="1"/>
</dbReference>
<dbReference type="OrthoDB" id="9807403at2"/>
<feature type="binding site" evidence="8">
    <location>
        <begin position="26"/>
        <end position="31"/>
    </location>
    <ligand>
        <name>ATP</name>
        <dbReference type="ChEBI" id="CHEBI:30616"/>
    </ligand>
</feature>
<dbReference type="InterPro" id="IPR012094">
    <property type="entry name" value="tRNA_Ile_lys_synt"/>
</dbReference>
<dbReference type="AlphaFoldDB" id="A0A1W5ZQ72"/>
<dbReference type="EC" id="6.3.4.19" evidence="8"/>
<dbReference type="InterPro" id="IPR011063">
    <property type="entry name" value="TilS/TtcA_N"/>
</dbReference>
<dbReference type="Pfam" id="PF01171">
    <property type="entry name" value="ATP_bind_3"/>
    <property type="match status" value="1"/>
</dbReference>
<dbReference type="NCBIfam" id="TIGR02433">
    <property type="entry name" value="lysidine_TilS_C"/>
    <property type="match status" value="1"/>
</dbReference>
<evidence type="ECO:0000256" key="1">
    <source>
        <dbReference type="ARBA" id="ARBA00004496"/>
    </source>
</evidence>
<evidence type="ECO:0000256" key="3">
    <source>
        <dbReference type="ARBA" id="ARBA00022598"/>
    </source>
</evidence>
<evidence type="ECO:0000313" key="11">
    <source>
        <dbReference type="Proteomes" id="UP000192527"/>
    </source>
</evidence>
<proteinExistence type="inferred from homology"/>
<dbReference type="PANTHER" id="PTHR43033">
    <property type="entry name" value="TRNA(ILE)-LYSIDINE SYNTHASE-RELATED"/>
    <property type="match status" value="1"/>
</dbReference>
<evidence type="ECO:0000256" key="8">
    <source>
        <dbReference type="HAMAP-Rule" id="MF_01161"/>
    </source>
</evidence>
<comment type="domain">
    <text evidence="8">The N-terminal region contains the highly conserved SGGXDS motif, predicted to be a P-loop motif involved in ATP binding.</text>
</comment>
<dbReference type="SUPFAM" id="SSF82829">
    <property type="entry name" value="MesJ substrate recognition domain-like"/>
    <property type="match status" value="1"/>
</dbReference>
<keyword evidence="4 8" id="KW-0819">tRNA processing</keyword>
<dbReference type="CDD" id="cd01992">
    <property type="entry name" value="TilS_N"/>
    <property type="match status" value="1"/>
</dbReference>
<evidence type="ECO:0000256" key="6">
    <source>
        <dbReference type="ARBA" id="ARBA00022840"/>
    </source>
</evidence>
<dbReference type="STRING" id="402384.HM131_00715"/>
<dbReference type="KEGG" id="hmn:HM131_00715"/>
<comment type="subcellular location">
    <subcellularLocation>
        <location evidence="1 8">Cytoplasm</location>
    </subcellularLocation>
</comment>
<dbReference type="InterPro" id="IPR015262">
    <property type="entry name" value="tRNA_Ile_lys_synt_subst-bd"/>
</dbReference>
<keyword evidence="6 8" id="KW-0067">ATP-binding</keyword>
<dbReference type="EMBL" id="CP020772">
    <property type="protein sequence ID" value="ARI75440.1"/>
    <property type="molecule type" value="Genomic_DNA"/>
</dbReference>